<keyword evidence="2" id="KW-0472">Membrane</keyword>
<keyword evidence="2" id="KW-1133">Transmembrane helix</keyword>
<feature type="transmembrane region" description="Helical" evidence="2">
    <location>
        <begin position="6"/>
        <end position="27"/>
    </location>
</feature>
<evidence type="ECO:0000313" key="4">
    <source>
        <dbReference type="Proteomes" id="UP001289135"/>
    </source>
</evidence>
<reference evidence="3" key="1">
    <citation type="submission" date="2023-02" db="EMBL/GenBank/DDBJ databases">
        <title>Host association and intracellularity evolved multiple times independently in the Rickettsiales.</title>
        <authorList>
            <person name="Castelli M."/>
            <person name="Nardi T."/>
            <person name="Gammuto L."/>
            <person name="Bellinzona G."/>
            <person name="Sabaneyeva E."/>
            <person name="Potekhin A."/>
            <person name="Serra V."/>
            <person name="Petroni G."/>
            <person name="Sassera D."/>
        </authorList>
    </citation>
    <scope>NUCLEOTIDE SEQUENCE</scope>
    <source>
        <strain evidence="3">USBL-36I1</strain>
    </source>
</reference>
<comment type="caution">
    <text evidence="3">The sequence shown here is derived from an EMBL/GenBank/DDBJ whole genome shotgun (WGS) entry which is preliminary data.</text>
</comment>
<dbReference type="EMBL" id="JARGYU010000002">
    <property type="protein sequence ID" value="MDZ5761407.1"/>
    <property type="molecule type" value="Genomic_DNA"/>
</dbReference>
<proteinExistence type="predicted"/>
<evidence type="ECO:0000313" key="3">
    <source>
        <dbReference type="EMBL" id="MDZ5761407.1"/>
    </source>
</evidence>
<protein>
    <submittedName>
        <fullName evidence="3">Uncharacterized protein</fullName>
    </submittedName>
</protein>
<evidence type="ECO:0000256" key="2">
    <source>
        <dbReference type="SAM" id="Phobius"/>
    </source>
</evidence>
<dbReference type="RefSeq" id="WP_322498835.1">
    <property type="nucleotide sequence ID" value="NZ_JARGYU010000002.1"/>
</dbReference>
<evidence type="ECO:0000256" key="1">
    <source>
        <dbReference type="SAM" id="MobiDB-lite"/>
    </source>
</evidence>
<feature type="region of interest" description="Disordered" evidence="1">
    <location>
        <begin position="230"/>
        <end position="251"/>
    </location>
</feature>
<dbReference type="AlphaFoldDB" id="A0AAE4VLF5"/>
<keyword evidence="4" id="KW-1185">Reference proteome</keyword>
<sequence>MQKSRFLSITLSIILHLIIFILSFWGISRFYNEKSITIGNKGSKGNNLSIAKITTISKKKLLKDNNDNINFNTKEKEDKKILETVIKNKNQDIVEKNIDIDKNIDNNSIKEIPKKNDLINKENNSSHKENQINKNNLLNNKNISKNNNKNIKKENIINNKTKNDNKIKENSIFSKKLDDKKLSNNKKLEKTKDNHVKKHNKSESIFNKTKNVTNKKDISELLKNIDDNREIDDSSINNDNKSQSSGNDGEYQNEQLIREISIIADKINNSWNIAHFNGARDEKMSARIIIKLDRNANILNVRVLADDSNINPKYNEAFIQSAISAVYKAAPFINLPQDKYDLWNEIEIVFCPNC</sequence>
<feature type="compositionally biased region" description="Basic and acidic residues" evidence="1">
    <location>
        <begin position="183"/>
        <end position="194"/>
    </location>
</feature>
<feature type="compositionally biased region" description="Polar residues" evidence="1">
    <location>
        <begin position="234"/>
        <end position="251"/>
    </location>
</feature>
<dbReference type="SUPFAM" id="SSF74653">
    <property type="entry name" value="TolA/TonB C-terminal domain"/>
    <property type="match status" value="1"/>
</dbReference>
<gene>
    <name evidence="3" type="ORF">Lyticum_00582</name>
</gene>
<feature type="region of interest" description="Disordered" evidence="1">
    <location>
        <begin position="183"/>
        <end position="208"/>
    </location>
</feature>
<name>A0AAE4VLF5_9RICK</name>
<keyword evidence="2" id="KW-0812">Transmembrane</keyword>
<accession>A0AAE4VLF5</accession>
<dbReference type="Gene3D" id="3.30.1150.10">
    <property type="match status" value="1"/>
</dbReference>
<organism evidence="3 4">
    <name type="scientific">Lyticum sinuosum</name>
    <dbReference type="NCBI Taxonomy" id="1332059"/>
    <lineage>
        <taxon>Bacteria</taxon>
        <taxon>Pseudomonadati</taxon>
        <taxon>Pseudomonadota</taxon>
        <taxon>Alphaproteobacteria</taxon>
        <taxon>Rickettsiales</taxon>
        <taxon>Lyticum</taxon>
    </lineage>
</organism>
<dbReference type="Proteomes" id="UP001289135">
    <property type="component" value="Unassembled WGS sequence"/>
</dbReference>